<feature type="domain" description="PurM-like N-terminal" evidence="8">
    <location>
        <begin position="68"/>
        <end position="182"/>
    </location>
</feature>
<evidence type="ECO:0000256" key="5">
    <source>
        <dbReference type="ARBA" id="ARBA00022755"/>
    </source>
</evidence>
<dbReference type="PANTHER" id="PTHR43555:SF1">
    <property type="entry name" value="PHOSPHORIBOSYLFORMYLGLYCINAMIDINE SYNTHASE SUBUNIT PURL"/>
    <property type="match status" value="1"/>
</dbReference>
<dbReference type="GO" id="GO:0004642">
    <property type="term" value="F:phosphoribosylformylglycinamidine synthase activity"/>
    <property type="evidence" value="ECO:0007669"/>
    <property type="project" value="InterPro"/>
</dbReference>
<dbReference type="InterPro" id="IPR036921">
    <property type="entry name" value="PurM-like_N_sf"/>
</dbReference>
<keyword evidence="3" id="KW-0479">Metal-binding</keyword>
<protein>
    <submittedName>
        <fullName evidence="11">Unannotated protein</fullName>
    </submittedName>
</protein>
<evidence type="ECO:0000256" key="2">
    <source>
        <dbReference type="ARBA" id="ARBA00022598"/>
    </source>
</evidence>
<keyword evidence="5" id="KW-0658">Purine biosynthesis</keyword>
<dbReference type="PANTHER" id="PTHR43555">
    <property type="entry name" value="PHOSPHORIBOSYLFORMYLGLYCINAMIDINE SYNTHASE SUBUNIT PURL"/>
    <property type="match status" value="1"/>
</dbReference>
<feature type="domain" description="PurM-like C-terminal" evidence="9">
    <location>
        <begin position="581"/>
        <end position="716"/>
    </location>
</feature>
<keyword evidence="1" id="KW-0963">Cytoplasm</keyword>
<keyword evidence="6" id="KW-0067">ATP-binding</keyword>
<sequence>MIDKATYQALGLTDDEYEAIVELLGRHPNELEVAMYSVMWSEHCSYKSSKVHLRRLPTTAPWVLVGPGEGAGVIDIGDDLAIAVRIESHNHPSAIEPYQGAATGVGGIIRDIFSMGARPIALMDPLRFGSLDDARTRYLVEGVVAGISGYGNSVGVPTVGGELVFDDCYRENPLVNVFCLGILPKSRLVFARAEGVGNLAVLLGSATGRDGIGGASVLASAGFDDSSATKRPSVQVGDPFEEKRLIEACLELLDEGLALGVQDLGAAGLSCAAAETAAATGAGMDVDFTQVPQREPNMNPIEIMTSESQERMLAIVTPENLDRVLALCARWEVRANVVGHVTDTGRFRIFSGSFTGNDPADMSRCVADIPCASLGQGPVYERPQARPLDHAEVLLADPAPELLAMFPDGTDLSGELLRLLSTPTIGDSSWVWRQYDHQLFLNTVVGPGGDATVLRLPDTERGLALSVDGKARFCRLDPNTGARLGVLEAARNVACSGAEPRALVNCLNFGNPEHPEVMWQFSQAVDGMSEACSALGIPVIGGNVSFYNESRGADIDPTPVVGVIGVIDSLTAPPPGMAFSPGEHVVTLGTTLDEFGGSEWAYVVHGIDGGSPPVADLDAARYLHGLIRDLVSRRVVSAVHDVSDGGYGVALAEMAIAGGVGASLIPEDDQSHAAWCFSESASRIVVTVPPEKLSEVLTAAADAKVVARDCGTTGGTRLIVNGVFDVAVSDLATTWRSAVPLALGVNE</sequence>
<reference evidence="11" key="1">
    <citation type="submission" date="2020-05" db="EMBL/GenBank/DDBJ databases">
        <authorList>
            <person name="Chiriac C."/>
            <person name="Salcher M."/>
            <person name="Ghai R."/>
            <person name="Kavagutti S V."/>
        </authorList>
    </citation>
    <scope>NUCLEOTIDE SEQUENCE</scope>
</reference>
<organism evidence="11">
    <name type="scientific">freshwater metagenome</name>
    <dbReference type="NCBI Taxonomy" id="449393"/>
    <lineage>
        <taxon>unclassified sequences</taxon>
        <taxon>metagenomes</taxon>
        <taxon>ecological metagenomes</taxon>
    </lineage>
</organism>
<feature type="domain" description="Phosphoribosylformylglycinamidine synthase linker" evidence="10">
    <location>
        <begin position="5"/>
        <end position="47"/>
    </location>
</feature>
<dbReference type="NCBIfam" id="NF002290">
    <property type="entry name" value="PRK01213.1"/>
    <property type="match status" value="1"/>
</dbReference>
<keyword evidence="7" id="KW-0460">Magnesium</keyword>
<evidence type="ECO:0000256" key="6">
    <source>
        <dbReference type="ARBA" id="ARBA00022840"/>
    </source>
</evidence>
<dbReference type="InterPro" id="IPR010918">
    <property type="entry name" value="PurM-like_C_dom"/>
</dbReference>
<dbReference type="PIRSF" id="PIRSF001587">
    <property type="entry name" value="FGAM_synthase_II"/>
    <property type="match status" value="1"/>
</dbReference>
<dbReference type="Pfam" id="PF02769">
    <property type="entry name" value="AIRS_C"/>
    <property type="match status" value="2"/>
</dbReference>
<evidence type="ECO:0000259" key="9">
    <source>
        <dbReference type="Pfam" id="PF02769"/>
    </source>
</evidence>
<dbReference type="InterPro" id="IPR036676">
    <property type="entry name" value="PurM-like_C_sf"/>
</dbReference>
<evidence type="ECO:0000259" key="10">
    <source>
        <dbReference type="Pfam" id="PF18072"/>
    </source>
</evidence>
<dbReference type="CDD" id="cd02204">
    <property type="entry name" value="PurL_repeat2"/>
    <property type="match status" value="1"/>
</dbReference>
<dbReference type="FunFam" id="3.30.1330.10:FF:000004">
    <property type="entry name" value="Phosphoribosylformylglycinamidine synthase subunit PurL"/>
    <property type="match status" value="1"/>
</dbReference>
<dbReference type="GO" id="GO:0005524">
    <property type="term" value="F:ATP binding"/>
    <property type="evidence" value="ECO:0007669"/>
    <property type="project" value="UniProtKB-KW"/>
</dbReference>
<dbReference type="NCBIfam" id="TIGR01736">
    <property type="entry name" value="FGAM_synth_II"/>
    <property type="match status" value="1"/>
</dbReference>
<dbReference type="Gene3D" id="3.90.650.10">
    <property type="entry name" value="PurM-like C-terminal domain"/>
    <property type="match status" value="2"/>
</dbReference>
<dbReference type="SUPFAM" id="SSF55326">
    <property type="entry name" value="PurM N-terminal domain-like"/>
    <property type="match status" value="2"/>
</dbReference>
<dbReference type="AlphaFoldDB" id="A0A6J7N019"/>
<dbReference type="SUPFAM" id="SSF56042">
    <property type="entry name" value="PurM C-terminal domain-like"/>
    <property type="match status" value="2"/>
</dbReference>
<dbReference type="GO" id="GO:0046872">
    <property type="term" value="F:metal ion binding"/>
    <property type="evidence" value="ECO:0007669"/>
    <property type="project" value="UniProtKB-KW"/>
</dbReference>
<dbReference type="GO" id="GO:0006189">
    <property type="term" value="P:'de novo' IMP biosynthetic process"/>
    <property type="evidence" value="ECO:0007669"/>
    <property type="project" value="InterPro"/>
</dbReference>
<dbReference type="Pfam" id="PF00586">
    <property type="entry name" value="AIRS"/>
    <property type="match status" value="2"/>
</dbReference>
<evidence type="ECO:0000313" key="11">
    <source>
        <dbReference type="EMBL" id="CAB4984582.1"/>
    </source>
</evidence>
<gene>
    <name evidence="11" type="ORF">UFOPK3897_01332</name>
</gene>
<evidence type="ECO:0000259" key="8">
    <source>
        <dbReference type="Pfam" id="PF00586"/>
    </source>
</evidence>
<dbReference type="HAMAP" id="MF_00420">
    <property type="entry name" value="PurL_2"/>
    <property type="match status" value="1"/>
</dbReference>
<dbReference type="InterPro" id="IPR041609">
    <property type="entry name" value="PurL_linker"/>
</dbReference>
<dbReference type="Gene3D" id="3.30.1330.10">
    <property type="entry name" value="PurM-like, N-terminal domain"/>
    <property type="match status" value="2"/>
</dbReference>
<dbReference type="InterPro" id="IPR010074">
    <property type="entry name" value="PRibForGlyAmidine_synth_PurL"/>
</dbReference>
<dbReference type="EMBL" id="CAFBOF010000038">
    <property type="protein sequence ID" value="CAB4984582.1"/>
    <property type="molecule type" value="Genomic_DNA"/>
</dbReference>
<evidence type="ECO:0000256" key="3">
    <source>
        <dbReference type="ARBA" id="ARBA00022723"/>
    </source>
</evidence>
<accession>A0A6J7N019</accession>
<evidence type="ECO:0000256" key="1">
    <source>
        <dbReference type="ARBA" id="ARBA00022490"/>
    </source>
</evidence>
<evidence type="ECO:0000256" key="4">
    <source>
        <dbReference type="ARBA" id="ARBA00022741"/>
    </source>
</evidence>
<dbReference type="Pfam" id="PF18072">
    <property type="entry name" value="FGAR-AT_linker"/>
    <property type="match status" value="1"/>
</dbReference>
<name>A0A6J7N019_9ZZZZ</name>
<keyword evidence="2" id="KW-0436">Ligase</keyword>
<keyword evidence="4" id="KW-0547">Nucleotide-binding</keyword>
<evidence type="ECO:0000256" key="7">
    <source>
        <dbReference type="ARBA" id="ARBA00022842"/>
    </source>
</evidence>
<dbReference type="InterPro" id="IPR016188">
    <property type="entry name" value="PurM-like_N"/>
</dbReference>
<feature type="domain" description="PurM-like C-terminal" evidence="9">
    <location>
        <begin position="196"/>
        <end position="349"/>
    </location>
</feature>
<proteinExistence type="inferred from homology"/>
<dbReference type="CDD" id="cd02203">
    <property type="entry name" value="PurL_repeat1"/>
    <property type="match status" value="1"/>
</dbReference>
<feature type="domain" description="PurM-like N-terminal" evidence="8">
    <location>
        <begin position="448"/>
        <end position="567"/>
    </location>
</feature>